<dbReference type="Gene3D" id="1.10.10.10">
    <property type="entry name" value="Winged helix-like DNA-binding domain superfamily/Winged helix DNA-binding domain"/>
    <property type="match status" value="1"/>
</dbReference>
<dbReference type="PROSITE" id="PS50931">
    <property type="entry name" value="HTH_LYSR"/>
    <property type="match status" value="1"/>
</dbReference>
<proteinExistence type="inferred from homology"/>
<dbReference type="SUPFAM" id="SSF53850">
    <property type="entry name" value="Periplasmic binding protein-like II"/>
    <property type="match status" value="1"/>
</dbReference>
<evidence type="ECO:0000256" key="1">
    <source>
        <dbReference type="ARBA" id="ARBA00009437"/>
    </source>
</evidence>
<evidence type="ECO:0000313" key="7">
    <source>
        <dbReference type="Proteomes" id="UP000321787"/>
    </source>
</evidence>
<comment type="similarity">
    <text evidence="1">Belongs to the LysR transcriptional regulatory family.</text>
</comment>
<feature type="domain" description="HTH lysR-type" evidence="5">
    <location>
        <begin position="5"/>
        <end position="62"/>
    </location>
</feature>
<protein>
    <submittedName>
        <fullName evidence="6">LysR family transcriptional regulator</fullName>
    </submittedName>
</protein>
<name>A0A510UN22_ALIFS</name>
<evidence type="ECO:0000259" key="5">
    <source>
        <dbReference type="PROSITE" id="PS50931"/>
    </source>
</evidence>
<dbReference type="InterPro" id="IPR036388">
    <property type="entry name" value="WH-like_DNA-bd_sf"/>
</dbReference>
<dbReference type="AlphaFoldDB" id="A0A510UN22"/>
<organism evidence="6 7">
    <name type="scientific">Aliivibrio fischeri</name>
    <name type="common">Vibrio fischeri</name>
    <dbReference type="NCBI Taxonomy" id="668"/>
    <lineage>
        <taxon>Bacteria</taxon>
        <taxon>Pseudomonadati</taxon>
        <taxon>Pseudomonadota</taxon>
        <taxon>Gammaproteobacteria</taxon>
        <taxon>Vibrionales</taxon>
        <taxon>Vibrionaceae</taxon>
        <taxon>Aliivibrio</taxon>
    </lineage>
</organism>
<dbReference type="InterPro" id="IPR005119">
    <property type="entry name" value="LysR_subst-bd"/>
</dbReference>
<keyword evidence="3" id="KW-0238">DNA-binding</keyword>
<evidence type="ECO:0000256" key="4">
    <source>
        <dbReference type="ARBA" id="ARBA00023163"/>
    </source>
</evidence>
<gene>
    <name evidence="6" type="ORF">AFI02nite_22810</name>
</gene>
<dbReference type="EMBL" id="BJTZ01000013">
    <property type="protein sequence ID" value="GEK14245.1"/>
    <property type="molecule type" value="Genomic_DNA"/>
</dbReference>
<dbReference type="InterPro" id="IPR050389">
    <property type="entry name" value="LysR-type_TF"/>
</dbReference>
<dbReference type="PANTHER" id="PTHR30118">
    <property type="entry name" value="HTH-TYPE TRANSCRIPTIONAL REGULATOR LEUO-RELATED"/>
    <property type="match status" value="1"/>
</dbReference>
<sequence>MITIMDLNLLKTFDVVMNTLSVNEAAETLGITAPAVSHTLNRLREQYQDPLFVRKGRGIVPTNFATELHAEIQEPLNRLLNGAKSRQAFEPKTSKRTFRISSHKDLDLMVVPPLIAYRDENAPNVKLKADIEHLNEQDRQTDLRMRKVDLILATIPLEEHGYHNKLLFEQQLVVVCSKNHPRIKDSITQEQFFAEQHLLWQTQRMDKFIMDSLVKEKLPKRKEAYTTGSVCNSIVMAAQTDWLCVTGVWHAKMLSKMTPLTILPLPFDSHPLPVYMTWHHSQQSDTGHQWLKTVFEQVTQDLTCLEL</sequence>
<dbReference type="Pfam" id="PF00126">
    <property type="entry name" value="HTH_1"/>
    <property type="match status" value="1"/>
</dbReference>
<keyword evidence="2" id="KW-0805">Transcription regulation</keyword>
<evidence type="ECO:0000256" key="2">
    <source>
        <dbReference type="ARBA" id="ARBA00023015"/>
    </source>
</evidence>
<dbReference type="Pfam" id="PF03466">
    <property type="entry name" value="LysR_substrate"/>
    <property type="match status" value="1"/>
</dbReference>
<dbReference type="InterPro" id="IPR036390">
    <property type="entry name" value="WH_DNA-bd_sf"/>
</dbReference>
<evidence type="ECO:0000313" key="6">
    <source>
        <dbReference type="EMBL" id="GEK14245.1"/>
    </source>
</evidence>
<dbReference type="GO" id="GO:0003677">
    <property type="term" value="F:DNA binding"/>
    <property type="evidence" value="ECO:0007669"/>
    <property type="project" value="UniProtKB-KW"/>
</dbReference>
<dbReference type="Gene3D" id="3.40.190.10">
    <property type="entry name" value="Periplasmic binding protein-like II"/>
    <property type="match status" value="2"/>
</dbReference>
<dbReference type="GO" id="GO:0003700">
    <property type="term" value="F:DNA-binding transcription factor activity"/>
    <property type="evidence" value="ECO:0007669"/>
    <property type="project" value="InterPro"/>
</dbReference>
<dbReference type="PANTHER" id="PTHR30118:SF6">
    <property type="entry name" value="HTH-TYPE TRANSCRIPTIONAL REGULATOR LEUO"/>
    <property type="match status" value="1"/>
</dbReference>
<keyword evidence="4" id="KW-0804">Transcription</keyword>
<accession>A0A510UN22</accession>
<dbReference type="InterPro" id="IPR000847">
    <property type="entry name" value="LysR_HTH_N"/>
</dbReference>
<dbReference type="CDD" id="cd08466">
    <property type="entry name" value="PBP2_LeuO"/>
    <property type="match status" value="1"/>
</dbReference>
<comment type="caution">
    <text evidence="6">The sequence shown here is derived from an EMBL/GenBank/DDBJ whole genome shotgun (WGS) entry which is preliminary data.</text>
</comment>
<evidence type="ECO:0000256" key="3">
    <source>
        <dbReference type="ARBA" id="ARBA00023125"/>
    </source>
</evidence>
<reference evidence="6 7" key="1">
    <citation type="submission" date="2019-07" db="EMBL/GenBank/DDBJ databases">
        <title>Whole genome shotgun sequence of Aliivibrio fischeri NBRC 101058.</title>
        <authorList>
            <person name="Hosoyama A."/>
            <person name="Uohara A."/>
            <person name="Ohji S."/>
            <person name="Ichikawa N."/>
        </authorList>
    </citation>
    <scope>NUCLEOTIDE SEQUENCE [LARGE SCALE GENOMIC DNA]</scope>
    <source>
        <strain evidence="6 7">NBRC 101058</strain>
    </source>
</reference>
<dbReference type="SUPFAM" id="SSF46785">
    <property type="entry name" value="Winged helix' DNA-binding domain"/>
    <property type="match status" value="1"/>
</dbReference>
<dbReference type="Proteomes" id="UP000321787">
    <property type="component" value="Unassembled WGS sequence"/>
</dbReference>